<dbReference type="SUPFAM" id="SSF53850">
    <property type="entry name" value="Periplasmic binding protein-like II"/>
    <property type="match status" value="1"/>
</dbReference>
<comment type="similarity">
    <text evidence="1">Belongs to the LysR transcriptional regulatory family.</text>
</comment>
<dbReference type="Proteomes" id="UP000248057">
    <property type="component" value="Unassembled WGS sequence"/>
</dbReference>
<evidence type="ECO:0000313" key="6">
    <source>
        <dbReference type="EMBL" id="PXX57046.1"/>
    </source>
</evidence>
<sequence length="295" mass="33829">MELLQLQYFERIAKYQSMSKAAEELHVSQPSLSSCIIRLEKELGVKLFDRNGRKIVLNSYGKYFLNMTRQILNLVNECKVPTNEKALMERINIGFMNYNEKMFSLIGSFSAENPEVGFNVHGSTMSQPFAYSAFDFIIGLAYEGIPLFRHELTIGSRHDYVIVPKNHPLAEKESIAFEELKDEKFCFLKDEDGGYESEYKACVMSGFIPKCAFVTNDAFYKLHYISQGNVFGFIPNTWKEVYEKCDKIVLIPEAGNLKETATKLYWSDATLDSEANRKFLSYVKEKMGGSSDIRE</sequence>
<dbReference type="GeneID" id="86059700"/>
<keyword evidence="2" id="KW-0805">Transcription regulation</keyword>
<dbReference type="RefSeq" id="WP_110321342.1">
    <property type="nucleotide sequence ID" value="NZ_QJKD01000001.1"/>
</dbReference>
<dbReference type="Pfam" id="PF03466">
    <property type="entry name" value="LysR_substrate"/>
    <property type="match status" value="1"/>
</dbReference>
<name>A0A2V3YD45_9FIRM</name>
<dbReference type="InterPro" id="IPR036388">
    <property type="entry name" value="WH-like_DNA-bd_sf"/>
</dbReference>
<dbReference type="InterPro" id="IPR036390">
    <property type="entry name" value="WH_DNA-bd_sf"/>
</dbReference>
<protein>
    <submittedName>
        <fullName evidence="6">DNA-binding transcriptional LysR family regulator</fullName>
    </submittedName>
</protein>
<keyword evidence="4" id="KW-0804">Transcription</keyword>
<evidence type="ECO:0000256" key="3">
    <source>
        <dbReference type="ARBA" id="ARBA00023125"/>
    </source>
</evidence>
<comment type="caution">
    <text evidence="6">The sequence shown here is derived from an EMBL/GenBank/DDBJ whole genome shotgun (WGS) entry which is preliminary data.</text>
</comment>
<dbReference type="Pfam" id="PF00126">
    <property type="entry name" value="HTH_1"/>
    <property type="match status" value="1"/>
</dbReference>
<dbReference type="InterPro" id="IPR000847">
    <property type="entry name" value="LysR_HTH_N"/>
</dbReference>
<evidence type="ECO:0000313" key="7">
    <source>
        <dbReference type="Proteomes" id="UP000248057"/>
    </source>
</evidence>
<dbReference type="SUPFAM" id="SSF46785">
    <property type="entry name" value="Winged helix' DNA-binding domain"/>
    <property type="match status" value="1"/>
</dbReference>
<dbReference type="EMBL" id="QJKD01000001">
    <property type="protein sequence ID" value="PXX57046.1"/>
    <property type="molecule type" value="Genomic_DNA"/>
</dbReference>
<accession>A0A2V3YD45</accession>
<organism evidence="6 7">
    <name type="scientific">Hungatella effluvii</name>
    <dbReference type="NCBI Taxonomy" id="1096246"/>
    <lineage>
        <taxon>Bacteria</taxon>
        <taxon>Bacillati</taxon>
        <taxon>Bacillota</taxon>
        <taxon>Clostridia</taxon>
        <taxon>Lachnospirales</taxon>
        <taxon>Lachnospiraceae</taxon>
        <taxon>Hungatella</taxon>
    </lineage>
</organism>
<dbReference type="Gene3D" id="3.40.190.290">
    <property type="match status" value="1"/>
</dbReference>
<keyword evidence="7" id="KW-1185">Reference proteome</keyword>
<dbReference type="PRINTS" id="PR00039">
    <property type="entry name" value="HTHLYSR"/>
</dbReference>
<dbReference type="PANTHER" id="PTHR30346">
    <property type="entry name" value="TRANSCRIPTIONAL DUAL REGULATOR HCAR-RELATED"/>
    <property type="match status" value="1"/>
</dbReference>
<evidence type="ECO:0000259" key="5">
    <source>
        <dbReference type="PROSITE" id="PS50931"/>
    </source>
</evidence>
<dbReference type="PANTHER" id="PTHR30346:SF28">
    <property type="entry name" value="HTH-TYPE TRANSCRIPTIONAL REGULATOR CYNR"/>
    <property type="match status" value="1"/>
</dbReference>
<evidence type="ECO:0000256" key="2">
    <source>
        <dbReference type="ARBA" id="ARBA00023015"/>
    </source>
</evidence>
<keyword evidence="3 6" id="KW-0238">DNA-binding</keyword>
<dbReference type="GO" id="GO:0003677">
    <property type="term" value="F:DNA binding"/>
    <property type="evidence" value="ECO:0007669"/>
    <property type="project" value="UniProtKB-KW"/>
</dbReference>
<dbReference type="PROSITE" id="PS50931">
    <property type="entry name" value="HTH_LYSR"/>
    <property type="match status" value="1"/>
</dbReference>
<dbReference type="GO" id="GO:0032993">
    <property type="term" value="C:protein-DNA complex"/>
    <property type="evidence" value="ECO:0007669"/>
    <property type="project" value="TreeGrafter"/>
</dbReference>
<dbReference type="GO" id="GO:0003700">
    <property type="term" value="F:DNA-binding transcription factor activity"/>
    <property type="evidence" value="ECO:0007669"/>
    <property type="project" value="InterPro"/>
</dbReference>
<dbReference type="FunFam" id="1.10.10.10:FF:000001">
    <property type="entry name" value="LysR family transcriptional regulator"/>
    <property type="match status" value="1"/>
</dbReference>
<evidence type="ECO:0000256" key="1">
    <source>
        <dbReference type="ARBA" id="ARBA00009437"/>
    </source>
</evidence>
<reference evidence="6 7" key="1">
    <citation type="submission" date="2018-05" db="EMBL/GenBank/DDBJ databases">
        <title>Genomic Encyclopedia of Type Strains, Phase IV (KMG-IV): sequencing the most valuable type-strain genomes for metagenomic binning, comparative biology and taxonomic classification.</title>
        <authorList>
            <person name="Goeker M."/>
        </authorList>
    </citation>
    <scope>NUCLEOTIDE SEQUENCE [LARGE SCALE GENOMIC DNA]</scope>
    <source>
        <strain evidence="6 7">DSM 24995</strain>
    </source>
</reference>
<gene>
    <name evidence="6" type="ORF">DFR60_101353</name>
</gene>
<feature type="domain" description="HTH lysR-type" evidence="5">
    <location>
        <begin position="1"/>
        <end position="58"/>
    </location>
</feature>
<dbReference type="Gene3D" id="1.10.10.10">
    <property type="entry name" value="Winged helix-like DNA-binding domain superfamily/Winged helix DNA-binding domain"/>
    <property type="match status" value="1"/>
</dbReference>
<dbReference type="AlphaFoldDB" id="A0A2V3YD45"/>
<evidence type="ECO:0000256" key="4">
    <source>
        <dbReference type="ARBA" id="ARBA00023163"/>
    </source>
</evidence>
<dbReference type="InterPro" id="IPR005119">
    <property type="entry name" value="LysR_subst-bd"/>
</dbReference>
<proteinExistence type="inferred from homology"/>